<dbReference type="Pfam" id="PF00270">
    <property type="entry name" value="DEAD"/>
    <property type="match status" value="1"/>
</dbReference>
<evidence type="ECO:0000256" key="1">
    <source>
        <dbReference type="ARBA" id="ARBA00003706"/>
    </source>
</evidence>
<keyword evidence="9" id="KW-0694">RNA-binding</keyword>
<evidence type="ECO:0000256" key="2">
    <source>
        <dbReference type="ARBA" id="ARBA00004604"/>
    </source>
</evidence>
<feature type="region of interest" description="Disordered" evidence="13">
    <location>
        <begin position="1"/>
        <end position="27"/>
    </location>
</feature>
<comment type="catalytic activity">
    <reaction evidence="11">
        <text>ATP + H2O = ADP + phosphate + H(+)</text>
        <dbReference type="Rhea" id="RHEA:13065"/>
        <dbReference type="ChEBI" id="CHEBI:15377"/>
        <dbReference type="ChEBI" id="CHEBI:15378"/>
        <dbReference type="ChEBI" id="CHEBI:30616"/>
        <dbReference type="ChEBI" id="CHEBI:43474"/>
        <dbReference type="ChEBI" id="CHEBI:456216"/>
        <dbReference type="EC" id="3.6.4.13"/>
    </reaction>
</comment>
<feature type="compositionally biased region" description="Basic and acidic residues" evidence="13">
    <location>
        <begin position="744"/>
        <end position="753"/>
    </location>
</feature>
<evidence type="ECO:0000256" key="10">
    <source>
        <dbReference type="ARBA" id="ARBA00023242"/>
    </source>
</evidence>
<feature type="compositionally biased region" description="Basic residues" evidence="13">
    <location>
        <begin position="806"/>
        <end position="820"/>
    </location>
</feature>
<dbReference type="SMART" id="SM01123">
    <property type="entry name" value="DBP10CT"/>
    <property type="match status" value="1"/>
</dbReference>
<evidence type="ECO:0000256" key="7">
    <source>
        <dbReference type="ARBA" id="ARBA00022806"/>
    </source>
</evidence>
<dbReference type="PROSITE" id="PS51194">
    <property type="entry name" value="HELICASE_CTER"/>
    <property type="match status" value="1"/>
</dbReference>
<dbReference type="OrthoDB" id="1191041at2759"/>
<evidence type="ECO:0000256" key="8">
    <source>
        <dbReference type="ARBA" id="ARBA00022840"/>
    </source>
</evidence>
<evidence type="ECO:0000313" key="18">
    <source>
        <dbReference type="Proteomes" id="UP000274922"/>
    </source>
</evidence>
<comment type="similarity">
    <text evidence="3">Belongs to the DEAD box helicase family. DDX54/DBP10 subfamily.</text>
</comment>
<dbReference type="PROSITE" id="PS51192">
    <property type="entry name" value="HELICASE_ATP_BIND_1"/>
    <property type="match status" value="1"/>
</dbReference>
<keyword evidence="7" id="KW-0347">Helicase</keyword>
<evidence type="ECO:0000259" key="14">
    <source>
        <dbReference type="PROSITE" id="PS51192"/>
    </source>
</evidence>
<evidence type="ECO:0000256" key="12">
    <source>
        <dbReference type="PROSITE-ProRule" id="PRU00552"/>
    </source>
</evidence>
<evidence type="ECO:0000256" key="13">
    <source>
        <dbReference type="SAM" id="MobiDB-lite"/>
    </source>
</evidence>
<dbReference type="PANTHER" id="PTHR47959:SF8">
    <property type="entry name" value="RNA HELICASE"/>
    <property type="match status" value="1"/>
</dbReference>
<feature type="compositionally biased region" description="Basic and acidic residues" evidence="13">
    <location>
        <begin position="772"/>
        <end position="805"/>
    </location>
</feature>
<sequence length="820" mass="92370">DDDDDDDDQALKDSVRSQNRKHKKSGGFQSMGLSYPVFNAIMKKGYKIPTPIQRKAIPQILDQRDVIAMARTGSGKTAAFLIPVLERLKTHSAQMGARAIILSPSRELALQTSKFALALGRFTDLKIATLVGGEALDQHFASIAQNPDIIIATPGRFMHIMLEMSLSLDRVQMVVFDEADRLFEMGFADQLREILFKMPPVRQTILFSATLPTALAEFARAGLQQPVLIRLDGHARLSHDLQLMFLYMHQESKEAALLYMLNHVIPKNEQTILFAATKHHVEYLHALVRATGMNCAHIHGGLDQTARNSHLGAFRKKYVNLLIVTDVAARGIDIPFLDHVINYDFPASTKLFVHRVGRVARAGRTGTAWSFITSPELPFALNLQMFSERPLLMARTFHRPDYNTQFVIGTFPIGLLTADQEHLAALRQRHLELVDMQRVSENGYKVYARSRGRAPDEFYDHAKTHLQAGDFGMHPLARTGSMMEQTSMVTAIGRFRPPATVFETASGINKVGNQDELMAKRRAKFGGMMVWHHEQQHTTRRTLDDAQQRLLNQLQTKDDASAALASSLAAAAAPSSLSSSSTKRKRDATDFRDGQHFMAYRPSDDVQEKAFAITAEADEFVKQSQREAMEFTGEAGERLDRVAIDKAKAPLVWDKKKHNFVRHTIGADNQKRFTSESGASLPASLKADRYSRWARKTGVALPGAGETELDHATTSHLDRPKTRYRHNNVYEADPNSKNAKRKAAQRERLERKGLAGAPRTRHPEQTGVGRVVTREEQTRPKLRVVQEIKSKEQILRARRDKEKRREKTGRHTKPTTKRRR</sequence>
<feature type="short sequence motif" description="Q motif" evidence="12">
    <location>
        <begin position="26"/>
        <end position="54"/>
    </location>
</feature>
<protein>
    <recommendedName>
        <fullName evidence="4">RNA helicase</fullName>
        <ecNumber evidence="4">3.6.4.13</ecNumber>
    </recommendedName>
</protein>
<dbReference type="InterPro" id="IPR033517">
    <property type="entry name" value="DDX54/DBP10_DEAD-box_helicase"/>
</dbReference>
<dbReference type="EC" id="3.6.4.13" evidence="4"/>
<evidence type="ECO:0000256" key="4">
    <source>
        <dbReference type="ARBA" id="ARBA00012552"/>
    </source>
</evidence>
<dbReference type="FunFam" id="3.40.50.300:FF:000865">
    <property type="entry name" value="ATP-dependent RNA helicase DDX54"/>
    <property type="match status" value="1"/>
</dbReference>
<evidence type="ECO:0000256" key="5">
    <source>
        <dbReference type="ARBA" id="ARBA00022741"/>
    </source>
</evidence>
<dbReference type="SUPFAM" id="SSF52540">
    <property type="entry name" value="P-loop containing nucleoside triphosphate hydrolases"/>
    <property type="match status" value="1"/>
</dbReference>
<dbReference type="InterPro" id="IPR014001">
    <property type="entry name" value="Helicase_ATP-bd"/>
</dbReference>
<feature type="domain" description="DEAD-box RNA helicase Q" evidence="16">
    <location>
        <begin position="26"/>
        <end position="54"/>
    </location>
</feature>
<evidence type="ECO:0000256" key="6">
    <source>
        <dbReference type="ARBA" id="ARBA00022801"/>
    </source>
</evidence>
<dbReference type="AlphaFoldDB" id="A0A4V1IU34"/>
<dbReference type="SMART" id="SM00490">
    <property type="entry name" value="HELICc"/>
    <property type="match status" value="1"/>
</dbReference>
<dbReference type="PROSITE" id="PS00039">
    <property type="entry name" value="DEAD_ATP_HELICASE"/>
    <property type="match status" value="1"/>
</dbReference>
<feature type="non-terminal residue" evidence="17">
    <location>
        <position position="1"/>
    </location>
</feature>
<comment type="subcellular location">
    <subcellularLocation>
        <location evidence="2">Nucleus</location>
        <location evidence="2">Nucleolus</location>
    </subcellularLocation>
</comment>
<organism evidence="17 18">
    <name type="scientific">Caulochytrium protostelioides</name>
    <dbReference type="NCBI Taxonomy" id="1555241"/>
    <lineage>
        <taxon>Eukaryota</taxon>
        <taxon>Fungi</taxon>
        <taxon>Fungi incertae sedis</taxon>
        <taxon>Chytridiomycota</taxon>
        <taxon>Chytridiomycota incertae sedis</taxon>
        <taxon>Chytridiomycetes</taxon>
        <taxon>Caulochytriales</taxon>
        <taxon>Caulochytriaceae</taxon>
        <taxon>Caulochytrium</taxon>
    </lineage>
</organism>
<dbReference type="GO" id="GO:0005730">
    <property type="term" value="C:nucleolus"/>
    <property type="evidence" value="ECO:0007669"/>
    <property type="project" value="UniProtKB-SubCell"/>
</dbReference>
<keyword evidence="6" id="KW-0378">Hydrolase</keyword>
<dbReference type="STRING" id="1555241.A0A4V1IU34"/>
<keyword evidence="10" id="KW-0539">Nucleus</keyword>
<dbReference type="EMBL" id="ML014312">
    <property type="protein sequence ID" value="RKO99167.1"/>
    <property type="molecule type" value="Genomic_DNA"/>
</dbReference>
<dbReference type="CDD" id="cd17959">
    <property type="entry name" value="DEADc_DDX54"/>
    <property type="match status" value="1"/>
</dbReference>
<dbReference type="GO" id="GO:0016887">
    <property type="term" value="F:ATP hydrolysis activity"/>
    <property type="evidence" value="ECO:0007669"/>
    <property type="project" value="RHEA"/>
</dbReference>
<comment type="function">
    <text evidence="1">ATP-binding RNA helicase involved in the biogenesis of 60S ribosomal subunits and is required for the normal formation of 25S and 5.8S rRNAs.</text>
</comment>
<dbReference type="Proteomes" id="UP000274922">
    <property type="component" value="Unassembled WGS sequence"/>
</dbReference>
<dbReference type="InterPro" id="IPR050079">
    <property type="entry name" value="DEAD_box_RNA_helicase"/>
</dbReference>
<dbReference type="InterPro" id="IPR012541">
    <property type="entry name" value="DBP10_C"/>
</dbReference>
<dbReference type="CDD" id="cd18787">
    <property type="entry name" value="SF2_C_DEAD"/>
    <property type="match status" value="1"/>
</dbReference>
<dbReference type="Pfam" id="PF00271">
    <property type="entry name" value="Helicase_C"/>
    <property type="match status" value="1"/>
</dbReference>
<evidence type="ECO:0000259" key="15">
    <source>
        <dbReference type="PROSITE" id="PS51194"/>
    </source>
</evidence>
<dbReference type="InterPro" id="IPR014014">
    <property type="entry name" value="RNA_helicase_DEAD_Q_motif"/>
</dbReference>
<dbReference type="InterPro" id="IPR027417">
    <property type="entry name" value="P-loop_NTPase"/>
</dbReference>
<evidence type="ECO:0000256" key="9">
    <source>
        <dbReference type="ARBA" id="ARBA00022884"/>
    </source>
</evidence>
<proteinExistence type="inferred from homology"/>
<name>A0A4V1IU34_9FUNG</name>
<dbReference type="InterPro" id="IPR001650">
    <property type="entry name" value="Helicase_C-like"/>
</dbReference>
<keyword evidence="18" id="KW-1185">Reference proteome</keyword>
<accession>A0A4V1IU34</accession>
<evidence type="ECO:0000256" key="11">
    <source>
        <dbReference type="ARBA" id="ARBA00047984"/>
    </source>
</evidence>
<feature type="region of interest" description="Disordered" evidence="13">
    <location>
        <begin position="704"/>
        <end position="820"/>
    </location>
</feature>
<dbReference type="InterPro" id="IPR011545">
    <property type="entry name" value="DEAD/DEAH_box_helicase_dom"/>
</dbReference>
<reference evidence="18" key="1">
    <citation type="journal article" date="2018" name="Nat. Microbiol.">
        <title>Leveraging single-cell genomics to expand the fungal tree of life.</title>
        <authorList>
            <person name="Ahrendt S.R."/>
            <person name="Quandt C.A."/>
            <person name="Ciobanu D."/>
            <person name="Clum A."/>
            <person name="Salamov A."/>
            <person name="Andreopoulos B."/>
            <person name="Cheng J.F."/>
            <person name="Woyke T."/>
            <person name="Pelin A."/>
            <person name="Henrissat B."/>
            <person name="Reynolds N.K."/>
            <person name="Benny G.L."/>
            <person name="Smith M.E."/>
            <person name="James T.Y."/>
            <person name="Grigoriev I.V."/>
        </authorList>
    </citation>
    <scope>NUCLEOTIDE SEQUENCE [LARGE SCALE GENOMIC DNA]</scope>
    <source>
        <strain evidence="18">ATCC 52028</strain>
    </source>
</reference>
<gene>
    <name evidence="17" type="ORF">CXG81DRAFT_14893</name>
</gene>
<feature type="compositionally biased region" description="Basic and acidic residues" evidence="13">
    <location>
        <begin position="708"/>
        <end position="721"/>
    </location>
</feature>
<evidence type="ECO:0000259" key="16">
    <source>
        <dbReference type="PROSITE" id="PS51195"/>
    </source>
</evidence>
<dbReference type="GO" id="GO:0003724">
    <property type="term" value="F:RNA helicase activity"/>
    <property type="evidence" value="ECO:0007669"/>
    <property type="project" value="UniProtKB-EC"/>
</dbReference>
<dbReference type="SMART" id="SM00487">
    <property type="entry name" value="DEXDc"/>
    <property type="match status" value="1"/>
</dbReference>
<keyword evidence="8" id="KW-0067">ATP-binding</keyword>
<dbReference type="GO" id="GO:0005524">
    <property type="term" value="F:ATP binding"/>
    <property type="evidence" value="ECO:0007669"/>
    <property type="project" value="UniProtKB-KW"/>
</dbReference>
<dbReference type="GO" id="GO:0005829">
    <property type="term" value="C:cytosol"/>
    <property type="evidence" value="ECO:0007669"/>
    <property type="project" value="TreeGrafter"/>
</dbReference>
<dbReference type="InterPro" id="IPR000629">
    <property type="entry name" value="RNA-helicase_DEAD-box_CS"/>
</dbReference>
<dbReference type="Gene3D" id="3.40.50.300">
    <property type="entry name" value="P-loop containing nucleotide triphosphate hydrolases"/>
    <property type="match status" value="2"/>
</dbReference>
<evidence type="ECO:0000313" key="17">
    <source>
        <dbReference type="EMBL" id="RKO99167.1"/>
    </source>
</evidence>
<dbReference type="PROSITE" id="PS51195">
    <property type="entry name" value="Q_MOTIF"/>
    <property type="match status" value="1"/>
</dbReference>
<dbReference type="PANTHER" id="PTHR47959">
    <property type="entry name" value="ATP-DEPENDENT RNA HELICASE RHLE-RELATED"/>
    <property type="match status" value="1"/>
</dbReference>
<evidence type="ECO:0000256" key="3">
    <source>
        <dbReference type="ARBA" id="ARBA00010379"/>
    </source>
</evidence>
<feature type="domain" description="Helicase ATP-binding" evidence="14">
    <location>
        <begin position="57"/>
        <end position="229"/>
    </location>
</feature>
<keyword evidence="5" id="KW-0547">Nucleotide-binding</keyword>
<dbReference type="GO" id="GO:0003723">
    <property type="term" value="F:RNA binding"/>
    <property type="evidence" value="ECO:0007669"/>
    <property type="project" value="UniProtKB-KW"/>
</dbReference>
<dbReference type="Pfam" id="PF08147">
    <property type="entry name" value="DBP10CT"/>
    <property type="match status" value="1"/>
</dbReference>
<feature type="domain" description="Helicase C-terminal" evidence="15">
    <location>
        <begin position="240"/>
        <end position="408"/>
    </location>
</feature>